<organism evidence="2 3">
    <name type="scientific">Orycteropus afer afer</name>
    <dbReference type="NCBI Taxonomy" id="1230840"/>
    <lineage>
        <taxon>Eukaryota</taxon>
        <taxon>Metazoa</taxon>
        <taxon>Chordata</taxon>
        <taxon>Craniata</taxon>
        <taxon>Vertebrata</taxon>
        <taxon>Euteleostomi</taxon>
        <taxon>Mammalia</taxon>
        <taxon>Eutheria</taxon>
        <taxon>Afrotheria</taxon>
        <taxon>Tubulidentata</taxon>
        <taxon>Orycteropodidae</taxon>
        <taxon>Orycteropus</taxon>
    </lineage>
</organism>
<evidence type="ECO:0000256" key="1">
    <source>
        <dbReference type="SAM" id="MobiDB-lite"/>
    </source>
</evidence>
<evidence type="ECO:0000313" key="3">
    <source>
        <dbReference type="RefSeq" id="XP_007953837.1"/>
    </source>
</evidence>
<sequence>MSGSGCRVARRELEGGSVPATGSSWGGLPMGDSEALGRHVDGIPAPPASHRPFACGCHISRLHLHVDRPPCRGEGEREARANTPRPRGSPGPEQVQNLGQGSGGFPAQGSSVGSTPQEGGGPLEVVQHDWEARAGLAGRLELRPRPKYSLGTGALAHCKLLPHSCPCGSSRTEVLLRPPPRIFLPSCGETGQPAKLLPGPTSGATSRLQMEKLRQHLGIRPEAAWAGGSGRGKTWTQSQRSPLCPPRYLLSSLSKGYMPPEKPTWWAFLWDLGLGQALWGPSVNEPPPPGGQCERASHPQGPSVNEPPPPGAQCERAPTPRGVNEPSPPGPSVNEPPPPGAQCERAPHPQDL</sequence>
<feature type="region of interest" description="Disordered" evidence="1">
    <location>
        <begin position="67"/>
        <end position="123"/>
    </location>
</feature>
<feature type="region of interest" description="Disordered" evidence="1">
    <location>
        <begin position="1"/>
        <end position="26"/>
    </location>
</feature>
<name>A0A8B7B246_ORYAF</name>
<accession>A0A8B7B246</accession>
<proteinExistence type="predicted"/>
<gene>
    <name evidence="3" type="primary">LOC103209752</name>
</gene>
<dbReference type="Proteomes" id="UP000694850">
    <property type="component" value="Unplaced"/>
</dbReference>
<evidence type="ECO:0000313" key="2">
    <source>
        <dbReference type="Proteomes" id="UP000694850"/>
    </source>
</evidence>
<reference evidence="3" key="1">
    <citation type="submission" date="2025-08" db="UniProtKB">
        <authorList>
            <consortium name="RefSeq"/>
        </authorList>
    </citation>
    <scope>IDENTIFICATION</scope>
</reference>
<protein>
    <submittedName>
        <fullName evidence="3">Basic salivary proline-rich protein 4-like</fullName>
    </submittedName>
</protein>
<feature type="compositionally biased region" description="Polar residues" evidence="1">
    <location>
        <begin position="108"/>
        <end position="117"/>
    </location>
</feature>
<dbReference type="GeneID" id="103209752"/>
<dbReference type="AlphaFoldDB" id="A0A8B7B246"/>
<keyword evidence="2" id="KW-1185">Reference proteome</keyword>
<feature type="compositionally biased region" description="Pro residues" evidence="1">
    <location>
        <begin position="326"/>
        <end position="340"/>
    </location>
</feature>
<dbReference type="RefSeq" id="XP_007953837.1">
    <property type="nucleotide sequence ID" value="XM_007955646.1"/>
</dbReference>
<feature type="region of interest" description="Disordered" evidence="1">
    <location>
        <begin position="281"/>
        <end position="352"/>
    </location>
</feature>
<feature type="compositionally biased region" description="Basic and acidic residues" evidence="1">
    <location>
        <begin position="67"/>
        <end position="80"/>
    </location>
</feature>